<evidence type="ECO:0000313" key="1">
    <source>
        <dbReference type="EMBL" id="GIY15444.1"/>
    </source>
</evidence>
<proteinExistence type="predicted"/>
<reference evidence="1 2" key="1">
    <citation type="submission" date="2021-06" db="EMBL/GenBank/DDBJ databases">
        <title>Caerostris darwini draft genome.</title>
        <authorList>
            <person name="Kono N."/>
            <person name="Arakawa K."/>
        </authorList>
    </citation>
    <scope>NUCLEOTIDE SEQUENCE [LARGE SCALE GENOMIC DNA]</scope>
</reference>
<organism evidence="1 2">
    <name type="scientific">Caerostris darwini</name>
    <dbReference type="NCBI Taxonomy" id="1538125"/>
    <lineage>
        <taxon>Eukaryota</taxon>
        <taxon>Metazoa</taxon>
        <taxon>Ecdysozoa</taxon>
        <taxon>Arthropoda</taxon>
        <taxon>Chelicerata</taxon>
        <taxon>Arachnida</taxon>
        <taxon>Araneae</taxon>
        <taxon>Araneomorphae</taxon>
        <taxon>Entelegynae</taxon>
        <taxon>Araneoidea</taxon>
        <taxon>Araneidae</taxon>
        <taxon>Caerostris</taxon>
    </lineage>
</organism>
<dbReference type="Proteomes" id="UP001054837">
    <property type="component" value="Unassembled WGS sequence"/>
</dbReference>
<gene>
    <name evidence="1" type="ORF">CDAR_8801</name>
</gene>
<protein>
    <submittedName>
        <fullName evidence="1">Uncharacterized protein</fullName>
    </submittedName>
</protein>
<name>A0AAV4R4B1_9ARAC</name>
<evidence type="ECO:0000313" key="2">
    <source>
        <dbReference type="Proteomes" id="UP001054837"/>
    </source>
</evidence>
<sequence length="70" mass="7981">MREMRTACNHITVAIDNFNKTLKDSSNNKKWKCLATEGFLPVHLEHSQLSHAFALQLVMITCRHTSTVLV</sequence>
<accession>A0AAV4R4B1</accession>
<dbReference type="EMBL" id="BPLQ01005523">
    <property type="protein sequence ID" value="GIY15444.1"/>
    <property type="molecule type" value="Genomic_DNA"/>
</dbReference>
<keyword evidence="2" id="KW-1185">Reference proteome</keyword>
<dbReference type="AlphaFoldDB" id="A0AAV4R4B1"/>
<comment type="caution">
    <text evidence="1">The sequence shown here is derived from an EMBL/GenBank/DDBJ whole genome shotgun (WGS) entry which is preliminary data.</text>
</comment>